<dbReference type="Pfam" id="PF07690">
    <property type="entry name" value="MFS_1"/>
    <property type="match status" value="1"/>
</dbReference>
<comment type="similarity">
    <text evidence="2">Belongs to the major facilitator superfamily.</text>
</comment>
<dbReference type="InterPro" id="IPR011701">
    <property type="entry name" value="MFS"/>
</dbReference>
<dbReference type="InterPro" id="IPR020846">
    <property type="entry name" value="MFS_dom"/>
</dbReference>
<feature type="domain" description="Major facilitator superfamily (MFS) profile" evidence="9">
    <location>
        <begin position="103"/>
        <end position="532"/>
    </location>
</feature>
<feature type="transmembrane region" description="Helical" evidence="8">
    <location>
        <begin position="141"/>
        <end position="161"/>
    </location>
</feature>
<feature type="transmembrane region" description="Helical" evidence="8">
    <location>
        <begin position="395"/>
        <end position="416"/>
    </location>
</feature>
<feature type="transmembrane region" description="Helical" evidence="8">
    <location>
        <begin position="226"/>
        <end position="248"/>
    </location>
</feature>
<evidence type="ECO:0000256" key="4">
    <source>
        <dbReference type="ARBA" id="ARBA00022692"/>
    </source>
</evidence>
<dbReference type="GO" id="GO:0016020">
    <property type="term" value="C:membrane"/>
    <property type="evidence" value="ECO:0007669"/>
    <property type="project" value="UniProtKB-SubCell"/>
</dbReference>
<dbReference type="Gene3D" id="1.20.1250.20">
    <property type="entry name" value="MFS general substrate transporter like domains"/>
    <property type="match status" value="1"/>
</dbReference>
<dbReference type="SUPFAM" id="SSF103473">
    <property type="entry name" value="MFS general substrate transporter"/>
    <property type="match status" value="1"/>
</dbReference>
<keyword evidence="4 8" id="KW-0812">Transmembrane</keyword>
<keyword evidence="6 8" id="KW-0472">Membrane</keyword>
<feature type="transmembrane region" description="Helical" evidence="8">
    <location>
        <begin position="479"/>
        <end position="498"/>
    </location>
</feature>
<organism evidence="10 11">
    <name type="scientific">Pristionchus entomophagus</name>
    <dbReference type="NCBI Taxonomy" id="358040"/>
    <lineage>
        <taxon>Eukaryota</taxon>
        <taxon>Metazoa</taxon>
        <taxon>Ecdysozoa</taxon>
        <taxon>Nematoda</taxon>
        <taxon>Chromadorea</taxon>
        <taxon>Rhabditida</taxon>
        <taxon>Rhabditina</taxon>
        <taxon>Diplogasteromorpha</taxon>
        <taxon>Diplogasteroidea</taxon>
        <taxon>Neodiplogasteridae</taxon>
        <taxon>Pristionchus</taxon>
    </lineage>
</organism>
<dbReference type="InterPro" id="IPR036259">
    <property type="entry name" value="MFS_trans_sf"/>
</dbReference>
<evidence type="ECO:0000256" key="6">
    <source>
        <dbReference type="ARBA" id="ARBA00023136"/>
    </source>
</evidence>
<feature type="non-terminal residue" evidence="10">
    <location>
        <position position="537"/>
    </location>
</feature>
<dbReference type="EMBL" id="BTSX01000003">
    <property type="protein sequence ID" value="GMS91171.1"/>
    <property type="molecule type" value="Genomic_DNA"/>
</dbReference>
<proteinExistence type="inferred from homology"/>
<feature type="transmembrane region" description="Helical" evidence="8">
    <location>
        <begin position="423"/>
        <end position="440"/>
    </location>
</feature>
<feature type="transmembrane region" description="Helical" evidence="8">
    <location>
        <begin position="510"/>
        <end position="529"/>
    </location>
</feature>
<evidence type="ECO:0000256" key="1">
    <source>
        <dbReference type="ARBA" id="ARBA00004141"/>
    </source>
</evidence>
<feature type="transmembrane region" description="Helical" evidence="8">
    <location>
        <begin position="105"/>
        <end position="129"/>
    </location>
</feature>
<dbReference type="Pfam" id="PF00083">
    <property type="entry name" value="Sugar_tr"/>
    <property type="match status" value="1"/>
</dbReference>
<dbReference type="PROSITE" id="PS50850">
    <property type="entry name" value="MFS"/>
    <property type="match status" value="1"/>
</dbReference>
<evidence type="ECO:0000313" key="10">
    <source>
        <dbReference type="EMBL" id="GMS91171.1"/>
    </source>
</evidence>
<evidence type="ECO:0000313" key="11">
    <source>
        <dbReference type="Proteomes" id="UP001432027"/>
    </source>
</evidence>
<name>A0AAV5T6M7_9BILA</name>
<comment type="subcellular location">
    <subcellularLocation>
        <location evidence="1">Membrane</location>
        <topology evidence="1">Multi-pass membrane protein</topology>
    </subcellularLocation>
</comment>
<dbReference type="GO" id="GO:0022857">
    <property type="term" value="F:transmembrane transporter activity"/>
    <property type="evidence" value="ECO:0007669"/>
    <property type="project" value="InterPro"/>
</dbReference>
<evidence type="ECO:0000256" key="3">
    <source>
        <dbReference type="ARBA" id="ARBA00022448"/>
    </source>
</evidence>
<feature type="non-terminal residue" evidence="10">
    <location>
        <position position="1"/>
    </location>
</feature>
<evidence type="ECO:0000259" key="9">
    <source>
        <dbReference type="PROSITE" id="PS50850"/>
    </source>
</evidence>
<feature type="transmembrane region" description="Helical" evidence="8">
    <location>
        <begin position="192"/>
        <end position="214"/>
    </location>
</feature>
<protein>
    <recommendedName>
        <fullName evidence="9">Major facilitator superfamily (MFS) profile domain-containing protein</fullName>
    </recommendedName>
</protein>
<feature type="region of interest" description="Disordered" evidence="7">
    <location>
        <begin position="52"/>
        <end position="81"/>
    </location>
</feature>
<comment type="caution">
    <text evidence="10">The sequence shown here is derived from an EMBL/GenBank/DDBJ whole genome shotgun (WGS) entry which is preliminary data.</text>
</comment>
<dbReference type="Proteomes" id="UP001432027">
    <property type="component" value="Unassembled WGS sequence"/>
</dbReference>
<dbReference type="InterPro" id="IPR005828">
    <property type="entry name" value="MFS_sugar_transport-like"/>
</dbReference>
<evidence type="ECO:0000256" key="7">
    <source>
        <dbReference type="SAM" id="MobiDB-lite"/>
    </source>
</evidence>
<sequence>DSRTLAPACPSTMGDKAILTEVLEASHLTDTYGDLTAKGIIKELRNVHSEEPSVRYSNLEEGGPGPMDSSSTVTTPGGTEKRKTYTVDDAVETLGFGRFQLKLSVLAGLAWMADAMEMMLLSLLTPALICEWGISSYEQALVTTCVFCGMMLSSTFWGRICDKIGRKWGLMFSALMACVCGVFSGLASSFYFFLFVRGLVGFGIGGVPQSITLYSEFLPTAQRAKCVVLIESFWAIGAVLEALLAFFVMNMWGWRALVCLSSLPLGIFALSSWWLPESARFHMSKGEEGKALETLMKVAKENGKQLPPGDLVASEAEKHHAKNGTSIFSLLSPDLRTTTLLVWLIWMVNAFSYYGMVLYTTVLFRSHDECHGGLFSNVTSVETCVPLTRSDYFDLLMSSLAEFPGLIITALIIEWVGRKKTMALEFAVFGVATYLLYFCLTRSTVIGLIFIGRAFISGAFQCAYVYTPEVYPTTLRASGLGAASGMARIGAIITPFVAQVAATSNLSYPVGIYGTAALIGLISALSLPIETKGRQMQ</sequence>
<evidence type="ECO:0000256" key="2">
    <source>
        <dbReference type="ARBA" id="ARBA00008335"/>
    </source>
</evidence>
<feature type="transmembrane region" description="Helical" evidence="8">
    <location>
        <begin position="446"/>
        <end position="467"/>
    </location>
</feature>
<keyword evidence="3" id="KW-0813">Transport</keyword>
<feature type="compositionally biased region" description="Polar residues" evidence="7">
    <location>
        <begin position="68"/>
        <end position="77"/>
    </location>
</feature>
<evidence type="ECO:0000256" key="8">
    <source>
        <dbReference type="SAM" id="Phobius"/>
    </source>
</evidence>
<feature type="transmembrane region" description="Helical" evidence="8">
    <location>
        <begin position="254"/>
        <end position="275"/>
    </location>
</feature>
<feature type="transmembrane region" description="Helical" evidence="8">
    <location>
        <begin position="340"/>
        <end position="359"/>
    </location>
</feature>
<keyword evidence="5 8" id="KW-1133">Transmembrane helix</keyword>
<gene>
    <name evidence="10" type="ORF">PENTCL1PPCAC_13346</name>
</gene>
<evidence type="ECO:0000256" key="5">
    <source>
        <dbReference type="ARBA" id="ARBA00022989"/>
    </source>
</evidence>
<accession>A0AAV5T6M7</accession>
<dbReference type="PANTHER" id="PTHR23511">
    <property type="entry name" value="SYNAPTIC VESICLE GLYCOPROTEIN 2"/>
    <property type="match status" value="1"/>
</dbReference>
<keyword evidence="11" id="KW-1185">Reference proteome</keyword>
<dbReference type="PANTHER" id="PTHR23511:SF5">
    <property type="entry name" value="MAJOR FACILITATOR-TYPE TRANSPORTER HXNZ-RELATED"/>
    <property type="match status" value="1"/>
</dbReference>
<dbReference type="AlphaFoldDB" id="A0AAV5T6M7"/>
<feature type="transmembrane region" description="Helical" evidence="8">
    <location>
        <begin position="168"/>
        <end position="186"/>
    </location>
</feature>
<reference evidence="10" key="1">
    <citation type="submission" date="2023-10" db="EMBL/GenBank/DDBJ databases">
        <title>Genome assembly of Pristionchus species.</title>
        <authorList>
            <person name="Yoshida K."/>
            <person name="Sommer R.J."/>
        </authorList>
    </citation>
    <scope>NUCLEOTIDE SEQUENCE</scope>
    <source>
        <strain evidence="10">RS0144</strain>
    </source>
</reference>